<accession>A0A3P7P816</accession>
<evidence type="ECO:0000256" key="1">
    <source>
        <dbReference type="SAM" id="Phobius"/>
    </source>
</evidence>
<sequence length="146" mass="16811">MGHEKWLCPLLLLFAFTVLVNKFFWIFLITHRAEQVVSIKKNDQPIQDLQGPIEDNAGKITAQLRRQEKPFYEYFHPAMGICDTVTSYGGFMVELKRLLINTTAIEGKLGGEDYESVMFQDEESEYVKLGRNTFAVECAAFHKLDK</sequence>
<dbReference type="Proteomes" id="UP000281553">
    <property type="component" value="Unassembled WGS sequence"/>
</dbReference>
<reference evidence="2 3" key="1">
    <citation type="submission" date="2018-11" db="EMBL/GenBank/DDBJ databases">
        <authorList>
            <consortium name="Pathogen Informatics"/>
        </authorList>
    </citation>
    <scope>NUCLEOTIDE SEQUENCE [LARGE SCALE GENOMIC DNA]</scope>
</reference>
<dbReference type="OrthoDB" id="10518089at2759"/>
<name>A0A3P7P816_DIBLA</name>
<proteinExistence type="predicted"/>
<keyword evidence="1" id="KW-0472">Membrane</keyword>
<gene>
    <name evidence="2" type="ORF">DILT_LOCUS10017</name>
</gene>
<keyword evidence="1" id="KW-1133">Transmembrane helix</keyword>
<evidence type="ECO:0000313" key="2">
    <source>
        <dbReference type="EMBL" id="VDN14186.1"/>
    </source>
</evidence>
<keyword evidence="3" id="KW-1185">Reference proteome</keyword>
<protein>
    <submittedName>
        <fullName evidence="2">Uncharacterized protein</fullName>
    </submittedName>
</protein>
<feature type="transmembrane region" description="Helical" evidence="1">
    <location>
        <begin position="7"/>
        <end position="28"/>
    </location>
</feature>
<keyword evidence="1" id="KW-0812">Transmembrane</keyword>
<organism evidence="2 3">
    <name type="scientific">Dibothriocephalus latus</name>
    <name type="common">Fish tapeworm</name>
    <name type="synonym">Diphyllobothrium latum</name>
    <dbReference type="NCBI Taxonomy" id="60516"/>
    <lineage>
        <taxon>Eukaryota</taxon>
        <taxon>Metazoa</taxon>
        <taxon>Spiralia</taxon>
        <taxon>Lophotrochozoa</taxon>
        <taxon>Platyhelminthes</taxon>
        <taxon>Cestoda</taxon>
        <taxon>Eucestoda</taxon>
        <taxon>Diphyllobothriidea</taxon>
        <taxon>Diphyllobothriidae</taxon>
        <taxon>Dibothriocephalus</taxon>
    </lineage>
</organism>
<dbReference type="EMBL" id="UYRU01058517">
    <property type="protein sequence ID" value="VDN14186.1"/>
    <property type="molecule type" value="Genomic_DNA"/>
</dbReference>
<evidence type="ECO:0000313" key="3">
    <source>
        <dbReference type="Proteomes" id="UP000281553"/>
    </source>
</evidence>
<dbReference type="AlphaFoldDB" id="A0A3P7P816"/>